<organism evidence="1 2">
    <name type="scientific">Plasmodium falciparum UGT5.1</name>
    <dbReference type="NCBI Taxonomy" id="1237627"/>
    <lineage>
        <taxon>Eukaryota</taxon>
        <taxon>Sar</taxon>
        <taxon>Alveolata</taxon>
        <taxon>Apicomplexa</taxon>
        <taxon>Aconoidasida</taxon>
        <taxon>Haemosporida</taxon>
        <taxon>Plasmodiidae</taxon>
        <taxon>Plasmodium</taxon>
        <taxon>Plasmodium (Laverania)</taxon>
    </lineage>
</organism>
<evidence type="ECO:0000313" key="2">
    <source>
        <dbReference type="Proteomes" id="UP000030697"/>
    </source>
</evidence>
<gene>
    <name evidence="1" type="ORF">C923_03379</name>
</gene>
<reference evidence="1 2" key="1">
    <citation type="submission" date="2013-02" db="EMBL/GenBank/DDBJ databases">
        <title>The Genome Sequence of Plasmodium falciparum UGT5.1.</title>
        <authorList>
            <consortium name="The Broad Institute Genome Sequencing Platform"/>
            <consortium name="The Broad Institute Genome Sequencing Center for Infectious Disease"/>
            <person name="Neafsey D."/>
            <person name="Cheeseman I."/>
            <person name="Volkman S."/>
            <person name="Adams J."/>
            <person name="Walker B."/>
            <person name="Young S.K."/>
            <person name="Zeng Q."/>
            <person name="Gargeya S."/>
            <person name="Fitzgerald M."/>
            <person name="Haas B."/>
            <person name="Abouelleil A."/>
            <person name="Alvarado L."/>
            <person name="Arachchi H.M."/>
            <person name="Berlin A.M."/>
            <person name="Chapman S.B."/>
            <person name="Dewar J."/>
            <person name="Goldberg J."/>
            <person name="Griggs A."/>
            <person name="Gujja S."/>
            <person name="Hansen M."/>
            <person name="Howarth C."/>
            <person name="Imamovic A."/>
            <person name="Larimer J."/>
            <person name="McCowan C."/>
            <person name="Murphy C."/>
            <person name="Neiman D."/>
            <person name="Pearson M."/>
            <person name="Priest M."/>
            <person name="Roberts A."/>
            <person name="Saif S."/>
            <person name="Shea T."/>
            <person name="Sisk P."/>
            <person name="Sykes S."/>
            <person name="Wortman J."/>
            <person name="Nusbaum C."/>
            <person name="Birren B."/>
        </authorList>
    </citation>
    <scope>NUCLEOTIDE SEQUENCE [LARGE SCALE GENOMIC DNA]</scope>
    <source>
        <strain evidence="1 2">UGT5.1</strain>
    </source>
</reference>
<dbReference type="Proteomes" id="UP000030697">
    <property type="component" value="Unassembled WGS sequence"/>
</dbReference>
<accession>W7JAW5</accession>
<proteinExistence type="predicted"/>
<evidence type="ECO:0000313" key="1">
    <source>
        <dbReference type="EMBL" id="EWC75930.1"/>
    </source>
</evidence>
<protein>
    <submittedName>
        <fullName evidence="1">Uncharacterized protein</fullName>
    </submittedName>
</protein>
<name>W7JAW5_PLAFA</name>
<dbReference type="EMBL" id="KE124615">
    <property type="protein sequence ID" value="EWC75930.1"/>
    <property type="molecule type" value="Genomic_DNA"/>
</dbReference>
<dbReference type="OrthoDB" id="282383at2759"/>
<dbReference type="AlphaFoldDB" id="W7JAW5"/>
<sequence length="39" mass="4475">MEFLHTSDTLNILVGSTLKKNTNPCETSWGIDDLIIYYK</sequence>